<dbReference type="CDD" id="cd00060">
    <property type="entry name" value="FHA"/>
    <property type="match status" value="1"/>
</dbReference>
<dbReference type="InterPro" id="IPR027417">
    <property type="entry name" value="P-loop_NTPase"/>
</dbReference>
<evidence type="ECO:0000256" key="7">
    <source>
        <dbReference type="ARBA" id="ARBA00022989"/>
    </source>
</evidence>
<feature type="domain" description="ABC transporter" evidence="12">
    <location>
        <begin position="318"/>
        <end position="551"/>
    </location>
</feature>
<comment type="caution">
    <text evidence="13">The sequence shown here is derived from an EMBL/GenBank/DDBJ whole genome shotgun (WGS) entry which is preliminary data.</text>
</comment>
<keyword evidence="6" id="KW-0067">ATP-binding</keyword>
<feature type="compositionally biased region" description="Low complexity" evidence="9">
    <location>
        <begin position="175"/>
        <end position="185"/>
    </location>
</feature>
<dbReference type="Pfam" id="PF01061">
    <property type="entry name" value="ABC2_membrane"/>
    <property type="match status" value="1"/>
</dbReference>
<evidence type="ECO:0000259" key="11">
    <source>
        <dbReference type="PROSITE" id="PS50006"/>
    </source>
</evidence>
<evidence type="ECO:0000256" key="2">
    <source>
        <dbReference type="ARBA" id="ARBA00022448"/>
    </source>
</evidence>
<dbReference type="InterPro" id="IPR003439">
    <property type="entry name" value="ABC_transporter-like_ATP-bd"/>
</dbReference>
<keyword evidence="8 10" id="KW-0472">Membrane</keyword>
<dbReference type="SUPFAM" id="SSF49879">
    <property type="entry name" value="SMAD/FHA domain"/>
    <property type="match status" value="2"/>
</dbReference>
<dbReference type="InterPro" id="IPR000253">
    <property type="entry name" value="FHA_dom"/>
</dbReference>
<evidence type="ECO:0000256" key="8">
    <source>
        <dbReference type="ARBA" id="ARBA00023136"/>
    </source>
</evidence>
<sequence>MGGRYASEDPVVPQLTASTDAGQPVVLDPGRDYIVGRDPQSCNVVVDDRRVSRRHAVLRVAADGWELVDTGSVNGTYVRGQRVNRVVVGGGIEVVLGDPDDGGRLRLTPVVEATELVPAASQSQQPYAPPQPPVPQPGPQSIPQPGHGGPGPAPGGPARAGSGPGRPGQPGHGARGPAQGSAGTPVAPPPPPPPGAGGPPPWANIVPGPMADPRPSVDRRPSVVMQIPVRTLRIGRALDNDLVLTDLMVSRHHAELRTTPGGRHEIADLGSHNGTYVNGVPVERQILGPNDIVGIGHATFRLDGNELREFIDTGEVSLHINGLEVKAGDKTLLHDVSFPIGERTLLAVVGTSGAGKSTLLKALTGSLPVSRGNVLYDGRDMFAQFAELRQRIGLVPQDDILHKQLTVRQALRYAARLRFPEDTEKSERARRVEEVIADLGLTERAELPIHKLSGGQRKRVSVAVELLTKPSLLYLDEPTSGLDVGSAGDLMDNLRNLADDGRTVITVLHDLDSAEVCDRLLVLVTGGYVAYYGPPGEALAYFGKENWRDAFKMLNREDGTTLAQRFRASEPHARYVESGLAPAAAPQPQAERPQVKPPKPQSWGSQLATLSRRYLSVIASDKKYLALLLAAPVLLGALCRAIPGKFVGEPGQNQDILTKLLVLFVISGLMGSATAVNELIKERAIYQRERSAGLSVSAYLCSKLLVLGLIATLQGVALTAVAVIGYDLPDKGVVISPTIVEVGIAVVLSAVAAMALGLVISALVSTPELTMPLLVVIAIVQVVLCGALFPLTGALVIEQISWIAPARWAFSAAAGSVDVLVQMPDKGDKPDPLWKSEPRVWYTNIAILGGQIVVYATVAMMLLRRLDPKVGGRKGR</sequence>
<feature type="transmembrane region" description="Helical" evidence="10">
    <location>
        <begin position="841"/>
        <end position="863"/>
    </location>
</feature>
<dbReference type="InterPro" id="IPR008984">
    <property type="entry name" value="SMAD_FHA_dom_sf"/>
</dbReference>
<dbReference type="PROSITE" id="PS00211">
    <property type="entry name" value="ABC_TRANSPORTER_1"/>
    <property type="match status" value="1"/>
</dbReference>
<protein>
    <submittedName>
        <fullName evidence="13">FHA domain-containing protein</fullName>
    </submittedName>
</protein>
<dbReference type="PROSITE" id="PS50006">
    <property type="entry name" value="FHA_DOMAIN"/>
    <property type="match status" value="2"/>
</dbReference>
<feature type="domain" description="FHA" evidence="11">
    <location>
        <begin position="33"/>
        <end position="83"/>
    </location>
</feature>
<feature type="transmembrane region" description="Helical" evidence="10">
    <location>
        <begin position="696"/>
        <end position="726"/>
    </location>
</feature>
<dbReference type="PANTHER" id="PTHR48041">
    <property type="entry name" value="ABC TRANSPORTER G FAMILY MEMBER 28"/>
    <property type="match status" value="1"/>
</dbReference>
<feature type="compositionally biased region" description="Pro residues" evidence="9">
    <location>
        <begin position="127"/>
        <end position="142"/>
    </location>
</feature>
<feature type="compositionally biased region" description="Gly residues" evidence="9">
    <location>
        <begin position="162"/>
        <end position="174"/>
    </location>
</feature>
<feature type="domain" description="FHA" evidence="11">
    <location>
        <begin position="232"/>
        <end position="282"/>
    </location>
</feature>
<gene>
    <name evidence="13" type="ORF">AB0C36_33625</name>
</gene>
<keyword evidence="4 10" id="KW-0812">Transmembrane</keyword>
<dbReference type="InterPro" id="IPR017871">
    <property type="entry name" value="ABC_transporter-like_CS"/>
</dbReference>
<dbReference type="Proteomes" id="UP001551482">
    <property type="component" value="Unassembled WGS sequence"/>
</dbReference>
<dbReference type="PROSITE" id="PS50893">
    <property type="entry name" value="ABC_TRANSPORTER_2"/>
    <property type="match status" value="1"/>
</dbReference>
<dbReference type="SMART" id="SM00382">
    <property type="entry name" value="AAA"/>
    <property type="match status" value="1"/>
</dbReference>
<dbReference type="PANTHER" id="PTHR48041:SF139">
    <property type="entry name" value="PROTEIN SCARLET"/>
    <property type="match status" value="1"/>
</dbReference>
<keyword evidence="2" id="KW-0813">Transport</keyword>
<dbReference type="RefSeq" id="WP_358361779.1">
    <property type="nucleotide sequence ID" value="NZ_JBEZFP010000123.1"/>
</dbReference>
<evidence type="ECO:0000256" key="3">
    <source>
        <dbReference type="ARBA" id="ARBA00022553"/>
    </source>
</evidence>
<feature type="transmembrane region" description="Helical" evidence="10">
    <location>
        <begin position="738"/>
        <end position="764"/>
    </location>
</feature>
<reference evidence="13 14" key="1">
    <citation type="submission" date="2024-06" db="EMBL/GenBank/DDBJ databases">
        <title>The Natural Products Discovery Center: Release of the First 8490 Sequenced Strains for Exploring Actinobacteria Biosynthetic Diversity.</title>
        <authorList>
            <person name="Kalkreuter E."/>
            <person name="Kautsar S.A."/>
            <person name="Yang D."/>
            <person name="Bader C.D."/>
            <person name="Teijaro C.N."/>
            <person name="Fluegel L."/>
            <person name="Davis C.M."/>
            <person name="Simpson J.R."/>
            <person name="Lauterbach L."/>
            <person name="Steele A.D."/>
            <person name="Gui C."/>
            <person name="Meng S."/>
            <person name="Li G."/>
            <person name="Viehrig K."/>
            <person name="Ye F."/>
            <person name="Su P."/>
            <person name="Kiefer A.F."/>
            <person name="Nichols A."/>
            <person name="Cepeda A.J."/>
            <person name="Yan W."/>
            <person name="Fan B."/>
            <person name="Jiang Y."/>
            <person name="Adhikari A."/>
            <person name="Zheng C.-J."/>
            <person name="Schuster L."/>
            <person name="Cowan T.M."/>
            <person name="Smanski M.J."/>
            <person name="Chevrette M.G."/>
            <person name="De Carvalho L.P.S."/>
            <person name="Shen B."/>
        </authorList>
    </citation>
    <scope>NUCLEOTIDE SEQUENCE [LARGE SCALE GENOMIC DNA]</scope>
    <source>
        <strain evidence="13 14">NPDC048946</strain>
    </source>
</reference>
<keyword evidence="7 10" id="KW-1133">Transmembrane helix</keyword>
<feature type="transmembrane region" description="Helical" evidence="10">
    <location>
        <begin position="656"/>
        <end position="676"/>
    </location>
</feature>
<name>A0ABV3DRW2_9ACTN</name>
<accession>A0ABV3DRW2</accession>
<evidence type="ECO:0000256" key="9">
    <source>
        <dbReference type="SAM" id="MobiDB-lite"/>
    </source>
</evidence>
<dbReference type="SMART" id="SM00240">
    <property type="entry name" value="FHA"/>
    <property type="match status" value="2"/>
</dbReference>
<dbReference type="Pfam" id="PF00498">
    <property type="entry name" value="FHA"/>
    <property type="match status" value="2"/>
</dbReference>
<feature type="region of interest" description="Disordered" evidence="9">
    <location>
        <begin position="119"/>
        <end position="219"/>
    </location>
</feature>
<evidence type="ECO:0000313" key="13">
    <source>
        <dbReference type="EMBL" id="MEU8138426.1"/>
    </source>
</evidence>
<keyword evidence="3" id="KW-0597">Phosphoprotein</keyword>
<evidence type="ECO:0000256" key="6">
    <source>
        <dbReference type="ARBA" id="ARBA00022840"/>
    </source>
</evidence>
<dbReference type="InterPro" id="IPR013525">
    <property type="entry name" value="ABC2_TM"/>
</dbReference>
<feature type="transmembrane region" description="Helical" evidence="10">
    <location>
        <begin position="770"/>
        <end position="797"/>
    </location>
</feature>
<feature type="region of interest" description="Disordered" evidence="9">
    <location>
        <begin position="579"/>
        <end position="604"/>
    </location>
</feature>
<dbReference type="EMBL" id="JBEZFP010000123">
    <property type="protein sequence ID" value="MEU8138426.1"/>
    <property type="molecule type" value="Genomic_DNA"/>
</dbReference>
<comment type="subcellular location">
    <subcellularLocation>
        <location evidence="1">Membrane</location>
        <topology evidence="1">Multi-pass membrane protein</topology>
    </subcellularLocation>
</comment>
<feature type="compositionally biased region" description="Pro residues" evidence="9">
    <location>
        <begin position="186"/>
        <end position="202"/>
    </location>
</feature>
<evidence type="ECO:0000256" key="5">
    <source>
        <dbReference type="ARBA" id="ARBA00022741"/>
    </source>
</evidence>
<organism evidence="13 14">
    <name type="scientific">Streptodolium elevatio</name>
    <dbReference type="NCBI Taxonomy" id="3157996"/>
    <lineage>
        <taxon>Bacteria</taxon>
        <taxon>Bacillati</taxon>
        <taxon>Actinomycetota</taxon>
        <taxon>Actinomycetes</taxon>
        <taxon>Kitasatosporales</taxon>
        <taxon>Streptomycetaceae</taxon>
        <taxon>Streptodolium</taxon>
    </lineage>
</organism>
<dbReference type="InterPro" id="IPR003593">
    <property type="entry name" value="AAA+_ATPase"/>
</dbReference>
<evidence type="ECO:0000256" key="10">
    <source>
        <dbReference type="SAM" id="Phobius"/>
    </source>
</evidence>
<dbReference type="Gene3D" id="3.40.50.300">
    <property type="entry name" value="P-loop containing nucleotide triphosphate hydrolases"/>
    <property type="match status" value="1"/>
</dbReference>
<feature type="compositionally biased region" description="Low complexity" evidence="9">
    <location>
        <begin position="581"/>
        <end position="590"/>
    </location>
</feature>
<dbReference type="Pfam" id="PF00005">
    <property type="entry name" value="ABC_tran"/>
    <property type="match status" value="1"/>
</dbReference>
<dbReference type="SUPFAM" id="SSF52540">
    <property type="entry name" value="P-loop containing nucleoside triphosphate hydrolases"/>
    <property type="match status" value="1"/>
</dbReference>
<feature type="region of interest" description="Disordered" evidence="9">
    <location>
        <begin position="1"/>
        <end position="23"/>
    </location>
</feature>
<evidence type="ECO:0000313" key="14">
    <source>
        <dbReference type="Proteomes" id="UP001551482"/>
    </source>
</evidence>
<proteinExistence type="predicted"/>
<dbReference type="InterPro" id="IPR050352">
    <property type="entry name" value="ABCG_transporters"/>
</dbReference>
<keyword evidence="5" id="KW-0547">Nucleotide-binding</keyword>
<evidence type="ECO:0000256" key="4">
    <source>
        <dbReference type="ARBA" id="ARBA00022692"/>
    </source>
</evidence>
<evidence type="ECO:0000259" key="12">
    <source>
        <dbReference type="PROSITE" id="PS50893"/>
    </source>
</evidence>
<evidence type="ECO:0000256" key="1">
    <source>
        <dbReference type="ARBA" id="ARBA00004141"/>
    </source>
</evidence>
<dbReference type="Gene3D" id="2.60.200.20">
    <property type="match status" value="2"/>
</dbReference>
<keyword evidence="14" id="KW-1185">Reference proteome</keyword>